<gene>
    <name evidence="1" type="ORF">EGT67_05135</name>
</gene>
<evidence type="ECO:0000313" key="2">
    <source>
        <dbReference type="Proteomes" id="UP000286208"/>
    </source>
</evidence>
<dbReference type="AlphaFoldDB" id="A0A3S3EC64"/>
<dbReference type="Proteomes" id="UP000286208">
    <property type="component" value="Unassembled WGS sequence"/>
</dbReference>
<evidence type="ECO:0008006" key="3">
    <source>
        <dbReference type="Google" id="ProtNLM"/>
    </source>
</evidence>
<dbReference type="RefSeq" id="WP_127914982.1">
    <property type="nucleotide sequence ID" value="NZ_RKLP01000002.1"/>
</dbReference>
<name>A0A3S3EC64_9NOCA</name>
<protein>
    <recommendedName>
        <fullName evidence="3">Lipoprotein</fullName>
    </recommendedName>
</protein>
<dbReference type="OrthoDB" id="4465565at2"/>
<reference evidence="1 2" key="1">
    <citation type="submission" date="2018-11" db="EMBL/GenBank/DDBJ databases">
        <title>Rhodococcus spongicola sp. nov. and Rhodococcus xishaensis sp. nov. from marine sponges.</title>
        <authorList>
            <person name="Li L."/>
            <person name="Lin H.W."/>
        </authorList>
    </citation>
    <scope>NUCLEOTIDE SEQUENCE [LARGE SCALE GENOMIC DNA]</scope>
    <source>
        <strain evidence="1 2">CCTCC AB2014297</strain>
    </source>
</reference>
<dbReference type="EMBL" id="RKLP01000002">
    <property type="protein sequence ID" value="RVW10553.1"/>
    <property type="molecule type" value="Genomic_DNA"/>
</dbReference>
<evidence type="ECO:0000313" key="1">
    <source>
        <dbReference type="EMBL" id="RVW10553.1"/>
    </source>
</evidence>
<sequence>MRSIIGKATATIVTASALVFGLSACTNDGGTSEETKEKISSAVTSTTEAGPGEALRSSVQETASGLVSSVQETASSVVSGIGGAWDQAKLTAFTATFRTAYPNLSSDRDDESIESIVKETCPAIDSGASDQELVEKVTKVATNDGTVPTEDQANRILQLVKPACP</sequence>
<organism evidence="1 2">
    <name type="scientific">Prescottella agglutinans</name>
    <dbReference type="NCBI Taxonomy" id="1644129"/>
    <lineage>
        <taxon>Bacteria</taxon>
        <taxon>Bacillati</taxon>
        <taxon>Actinomycetota</taxon>
        <taxon>Actinomycetes</taxon>
        <taxon>Mycobacteriales</taxon>
        <taxon>Nocardiaceae</taxon>
        <taxon>Prescottella</taxon>
    </lineage>
</organism>
<proteinExistence type="predicted"/>
<accession>A0A3S3EC64</accession>
<keyword evidence="2" id="KW-1185">Reference proteome</keyword>
<dbReference type="PROSITE" id="PS51257">
    <property type="entry name" value="PROKAR_LIPOPROTEIN"/>
    <property type="match status" value="1"/>
</dbReference>
<comment type="caution">
    <text evidence="1">The sequence shown here is derived from an EMBL/GenBank/DDBJ whole genome shotgun (WGS) entry which is preliminary data.</text>
</comment>